<accession>A0A6P2BT70</accession>
<reference evidence="3 4" key="1">
    <citation type="submission" date="2018-11" db="EMBL/GenBank/DDBJ databases">
        <title>Trebonia kvetii gen.nov., sp.nov., a novel acidophilic actinobacterium, and proposal of the new actinobacterial family Treboniaceae fam. nov.</title>
        <authorList>
            <person name="Rapoport D."/>
            <person name="Sagova-Mareckova M."/>
            <person name="Sedlacek I."/>
            <person name="Provaznik J."/>
            <person name="Kralova S."/>
            <person name="Pavlinic D."/>
            <person name="Benes V."/>
            <person name="Kopecky J."/>
        </authorList>
    </citation>
    <scope>NUCLEOTIDE SEQUENCE [LARGE SCALE GENOMIC DNA]</scope>
    <source>
        <strain evidence="3 4">15Tr583</strain>
    </source>
</reference>
<evidence type="ECO:0000313" key="4">
    <source>
        <dbReference type="Proteomes" id="UP000460272"/>
    </source>
</evidence>
<dbReference type="PANTHER" id="PTHR46889">
    <property type="entry name" value="TRANSPOSASE INSF FOR INSERTION SEQUENCE IS3B-RELATED"/>
    <property type="match status" value="1"/>
</dbReference>
<gene>
    <name evidence="3" type="ORF">EAS64_25825</name>
</gene>
<dbReference type="Proteomes" id="UP000460272">
    <property type="component" value="Unassembled WGS sequence"/>
</dbReference>
<protein>
    <recommendedName>
        <fullName evidence="2">HTH-like domain-containing protein</fullName>
    </recommendedName>
</protein>
<evidence type="ECO:0000313" key="3">
    <source>
        <dbReference type="EMBL" id="TVZ02244.1"/>
    </source>
</evidence>
<proteinExistence type="predicted"/>
<dbReference type="AlphaFoldDB" id="A0A6P2BT70"/>
<dbReference type="InterPro" id="IPR050900">
    <property type="entry name" value="Transposase_IS3/IS150/IS904"/>
</dbReference>
<dbReference type="EMBL" id="RPFW01000005">
    <property type="protein sequence ID" value="TVZ02244.1"/>
    <property type="molecule type" value="Genomic_DNA"/>
</dbReference>
<dbReference type="OrthoDB" id="3215922at2"/>
<organism evidence="3 4">
    <name type="scientific">Trebonia kvetii</name>
    <dbReference type="NCBI Taxonomy" id="2480626"/>
    <lineage>
        <taxon>Bacteria</taxon>
        <taxon>Bacillati</taxon>
        <taxon>Actinomycetota</taxon>
        <taxon>Actinomycetes</taxon>
        <taxon>Streptosporangiales</taxon>
        <taxon>Treboniaceae</taxon>
        <taxon>Trebonia</taxon>
    </lineage>
</organism>
<dbReference type="InterPro" id="IPR025948">
    <property type="entry name" value="HTH-like_dom"/>
</dbReference>
<comment type="caution">
    <text evidence="3">The sequence shown here is derived from an EMBL/GenBank/DDBJ whole genome shotgun (WGS) entry which is preliminary data.</text>
</comment>
<feature type="region of interest" description="Disordered" evidence="1">
    <location>
        <begin position="1"/>
        <end position="50"/>
    </location>
</feature>
<keyword evidence="4" id="KW-1185">Reference proteome</keyword>
<evidence type="ECO:0000256" key="1">
    <source>
        <dbReference type="SAM" id="MobiDB-lite"/>
    </source>
</evidence>
<dbReference type="Pfam" id="PF13276">
    <property type="entry name" value="HTH_21"/>
    <property type="match status" value="1"/>
</dbReference>
<dbReference type="PANTHER" id="PTHR46889:SF4">
    <property type="entry name" value="TRANSPOSASE INSO FOR INSERTION SEQUENCE ELEMENT IS911B-RELATED"/>
    <property type="match status" value="1"/>
</dbReference>
<name>A0A6P2BT70_9ACTN</name>
<feature type="domain" description="HTH-like" evidence="2">
    <location>
        <begin position="98"/>
        <end position="154"/>
    </location>
</feature>
<sequence length="227" mass="25487">MDQAGRARRRDRGRRADQRRAQRARAAAQGEPQAEGGCRDPQAGDGFLREGDPVRLYPFIEAEKAQQRNVKRACELLKVSRSAYYQARGDGPSGRDRDDAELAARVKAVHEDSQGRYGAPRVHAQLRAQGKKHSRKRVARLMRAQGLRGRAAKRWKKTTIPDPAAAARADRIRRDFTADASKLNMRWCGDITYIATWEGWLYLSVTWNPSAEGTVGRRPSSPARIPT</sequence>
<feature type="compositionally biased region" description="Basic residues" evidence="1">
    <location>
        <begin position="1"/>
        <end position="13"/>
    </location>
</feature>
<evidence type="ECO:0000259" key="2">
    <source>
        <dbReference type="Pfam" id="PF13276"/>
    </source>
</evidence>